<evidence type="ECO:0000256" key="1">
    <source>
        <dbReference type="SAM" id="Phobius"/>
    </source>
</evidence>
<protein>
    <submittedName>
        <fullName evidence="3">Ca-activated chloride channel family protein</fullName>
    </submittedName>
</protein>
<feature type="transmembrane region" description="Helical" evidence="1">
    <location>
        <begin position="12"/>
        <end position="32"/>
    </location>
</feature>
<dbReference type="Gene3D" id="3.40.50.410">
    <property type="entry name" value="von Willebrand factor, type A domain"/>
    <property type="match status" value="1"/>
</dbReference>
<dbReference type="InterPro" id="IPR002035">
    <property type="entry name" value="VWF_A"/>
</dbReference>
<dbReference type="EMBL" id="JACJID010000004">
    <property type="protein sequence ID" value="MBA8928034.1"/>
    <property type="molecule type" value="Genomic_DNA"/>
</dbReference>
<dbReference type="InterPro" id="IPR051173">
    <property type="entry name" value="Ca_channel_alpha-2/delta"/>
</dbReference>
<dbReference type="SUPFAM" id="SSF53850">
    <property type="entry name" value="Periplasmic binding protein-like II"/>
    <property type="match status" value="1"/>
</dbReference>
<dbReference type="RefSeq" id="WP_030108843.1">
    <property type="nucleotide sequence ID" value="NZ_BAAABQ010000030.1"/>
</dbReference>
<dbReference type="Pfam" id="PF13531">
    <property type="entry name" value="SBP_bac_11"/>
    <property type="match status" value="1"/>
</dbReference>
<gene>
    <name evidence="3" type="ORF">BC739_005251</name>
</gene>
<dbReference type="SUPFAM" id="SSF53300">
    <property type="entry name" value="vWA-like"/>
    <property type="match status" value="1"/>
</dbReference>
<accession>A0ABR6BMB1</accession>
<dbReference type="Proteomes" id="UP000517916">
    <property type="component" value="Unassembled WGS sequence"/>
</dbReference>
<dbReference type="PROSITE" id="PS50234">
    <property type="entry name" value="VWFA"/>
    <property type="match status" value="1"/>
</dbReference>
<keyword evidence="1" id="KW-0472">Membrane</keyword>
<evidence type="ECO:0000313" key="3">
    <source>
        <dbReference type="EMBL" id="MBA8928034.1"/>
    </source>
</evidence>
<organism evidence="3 4">
    <name type="scientific">Kutzneria viridogrisea</name>
    <dbReference type="NCBI Taxonomy" id="47990"/>
    <lineage>
        <taxon>Bacteria</taxon>
        <taxon>Bacillati</taxon>
        <taxon>Actinomycetota</taxon>
        <taxon>Actinomycetes</taxon>
        <taxon>Pseudonocardiales</taxon>
        <taxon>Pseudonocardiaceae</taxon>
        <taxon>Kutzneria</taxon>
    </lineage>
</organism>
<keyword evidence="1" id="KW-1133">Transmembrane helix</keyword>
<feature type="domain" description="VWFA" evidence="2">
    <location>
        <begin position="408"/>
        <end position="589"/>
    </location>
</feature>
<dbReference type="InterPro" id="IPR036465">
    <property type="entry name" value="vWFA_dom_sf"/>
</dbReference>
<keyword evidence="4" id="KW-1185">Reference proteome</keyword>
<dbReference type="Pfam" id="PF00092">
    <property type="entry name" value="VWA"/>
    <property type="match status" value="1"/>
</dbReference>
<dbReference type="SMART" id="SM00327">
    <property type="entry name" value="VWA"/>
    <property type="match status" value="1"/>
</dbReference>
<evidence type="ECO:0000313" key="4">
    <source>
        <dbReference type="Proteomes" id="UP000517916"/>
    </source>
</evidence>
<dbReference type="PANTHER" id="PTHR10166">
    <property type="entry name" value="VOLTAGE-DEPENDENT CALCIUM CHANNEL SUBUNIT ALPHA-2/DELTA-RELATED"/>
    <property type="match status" value="1"/>
</dbReference>
<evidence type="ECO:0000259" key="2">
    <source>
        <dbReference type="PROSITE" id="PS50234"/>
    </source>
</evidence>
<dbReference type="PANTHER" id="PTHR10166:SF37">
    <property type="entry name" value="STOLID, ISOFORM H"/>
    <property type="match status" value="1"/>
</dbReference>
<reference evidence="3 4" key="1">
    <citation type="submission" date="2020-08" db="EMBL/GenBank/DDBJ databases">
        <title>Genomic Encyclopedia of Archaeal and Bacterial Type Strains, Phase II (KMG-II): from individual species to whole genera.</title>
        <authorList>
            <person name="Goeker M."/>
        </authorList>
    </citation>
    <scope>NUCLEOTIDE SEQUENCE [LARGE SCALE GENOMIC DNA]</scope>
    <source>
        <strain evidence="3 4">DSM 43850</strain>
    </source>
</reference>
<keyword evidence="1" id="KW-0812">Transmembrane</keyword>
<comment type="caution">
    <text evidence="3">The sequence shown here is derived from an EMBL/GenBank/DDBJ whole genome shotgun (WGS) entry which is preliminary data.</text>
</comment>
<proteinExistence type="predicted"/>
<sequence length="593" mass="62619">MNNAGDPARRRWWPFVVVAALAVVVIVVLRMVTAGPPSPDAAQAKCSGSGVRLAVTSSPEKAGLLKQVASDYSGRTVAGQCAQVVVTSANSGATMAALAKGWNEAVDGPKPDVWTPAATAWLTLLRQRSTQDHTVLAEGTPQSVINAPLVFAMPKPMAQALGWPDKQISWKDLAALAGDPQGWARYGHPEWGAFRLGKTNPNLSTSGLNATVGAYRAATGTTSDLTEADLATAGVQSFVRTVEQSIVHYGDTTLTFLANLQQADDRGAAMSYISAVTVEENSVLDYNLGNPSGDPATAGKHAKPKVPLVAVYPADGTLVSDHPYAELSGLDPAKKAVAEDFLNYLHTDAAQSRFTDHGFRNWHDEPGPQATRENGILGDAKLSVLKPPGPQVMDKLLASWATLRKASNVLLVVDTSGSMGEQVNGTGKSKMDLAKNAATTALGQFGDKDKVGLWMFATNYRELVPVGLVGDQRDTLKSRLDGLIPQGGTGLYDTTASAYDYVKAHLDPNAINAVVVLTDGRNEKDGGRDLNTLLGQLHSEDANAPVRVFTIAYGADADQDVLRRIAQTTSAAEYDSSDPGGIDAVFTAVISNF</sequence>
<name>A0ABR6BMB1_9PSEU</name>